<dbReference type="EMBL" id="CP046172">
    <property type="protein sequence ID" value="QIS08816.1"/>
    <property type="molecule type" value="Genomic_DNA"/>
</dbReference>
<protein>
    <recommendedName>
        <fullName evidence="4">Inosine/uridine-preferring nucleoside hydrolase domain-containing protein</fullName>
    </recommendedName>
</protein>
<dbReference type="SUPFAM" id="SSF53590">
    <property type="entry name" value="Nucleoside hydrolase"/>
    <property type="match status" value="1"/>
</dbReference>
<dbReference type="PANTHER" id="PTHR12304">
    <property type="entry name" value="INOSINE-URIDINE PREFERRING NUCLEOSIDE HYDROLASE"/>
    <property type="match status" value="1"/>
</dbReference>
<evidence type="ECO:0000259" key="4">
    <source>
        <dbReference type="Pfam" id="PF01156"/>
    </source>
</evidence>
<organism evidence="5 6">
    <name type="scientific">Nocardia arthritidis</name>
    <dbReference type="NCBI Taxonomy" id="228602"/>
    <lineage>
        <taxon>Bacteria</taxon>
        <taxon>Bacillati</taxon>
        <taxon>Actinomycetota</taxon>
        <taxon>Actinomycetes</taxon>
        <taxon>Mycobacteriales</taxon>
        <taxon>Nocardiaceae</taxon>
        <taxon>Nocardia</taxon>
    </lineage>
</organism>
<dbReference type="Gene3D" id="3.90.245.10">
    <property type="entry name" value="Ribonucleoside hydrolase-like"/>
    <property type="match status" value="1"/>
</dbReference>
<gene>
    <name evidence="5" type="ORF">F5544_04510</name>
</gene>
<sequence length="454" mass="51096">MHGLLPIAITLIVIAALASLARMLLHTRNDHHGWIRPQGRHRKANAPAQQNFWPRLWIHDAPETPFTVDEAHRQKAVSPRMLHRAMPTEIRSLQHLNRHRSRQTRLIPPTPRISRTREGLSRTEIPLFGEELKPTDCWKEASMPMSTDTPIQHVDDTTNLTAGSSDRHRRLDDMRHPIVFLDTDIGYDADDIVALVVAARRVENLVVITADETNCRRAKLARTVLDALDRNDVPVYAGIELGGDRFLLDDHITGVPDQSAAFVTATTRIVSATTGPIRWIGLGPLTNLAHLLSVVPDLADRLAVTQMGGWLDHYRHPDRASHNFHTDPRSAGLALRLLNRPRLVLSDHTAHPALHVTADDDLYRRLATTNAPSWARLVTANFDAWFTRRGGSWMHDPLTVSAALGLPFTDFHLERVQIERDARLRRDPAGHELVVSTAVDYAGFWNWLLHVVAP</sequence>
<dbReference type="Proteomes" id="UP000503540">
    <property type="component" value="Chromosome"/>
</dbReference>
<evidence type="ECO:0000313" key="6">
    <source>
        <dbReference type="Proteomes" id="UP000503540"/>
    </source>
</evidence>
<dbReference type="GO" id="GO:0005829">
    <property type="term" value="C:cytosol"/>
    <property type="evidence" value="ECO:0007669"/>
    <property type="project" value="TreeGrafter"/>
</dbReference>
<accession>A0A6G9Y6W6</accession>
<keyword evidence="1" id="KW-0378">Hydrolase</keyword>
<evidence type="ECO:0000313" key="5">
    <source>
        <dbReference type="EMBL" id="QIS08816.1"/>
    </source>
</evidence>
<dbReference type="GO" id="GO:0008477">
    <property type="term" value="F:purine nucleosidase activity"/>
    <property type="evidence" value="ECO:0007669"/>
    <property type="project" value="TreeGrafter"/>
</dbReference>
<dbReference type="InterPro" id="IPR023186">
    <property type="entry name" value="IUNH"/>
</dbReference>
<keyword evidence="6" id="KW-1185">Reference proteome</keyword>
<dbReference type="AlphaFoldDB" id="A0A6G9Y6W6"/>
<dbReference type="InterPro" id="IPR036452">
    <property type="entry name" value="Ribo_hydro-like"/>
</dbReference>
<dbReference type="GO" id="GO:0006152">
    <property type="term" value="P:purine nucleoside catabolic process"/>
    <property type="evidence" value="ECO:0007669"/>
    <property type="project" value="TreeGrafter"/>
</dbReference>
<dbReference type="RefSeq" id="WP_167472005.1">
    <property type="nucleotide sequence ID" value="NZ_CP046172.1"/>
</dbReference>
<dbReference type="PANTHER" id="PTHR12304:SF4">
    <property type="entry name" value="URIDINE NUCLEOSIDASE"/>
    <property type="match status" value="1"/>
</dbReference>
<keyword evidence="2" id="KW-0326">Glycosidase</keyword>
<evidence type="ECO:0000256" key="3">
    <source>
        <dbReference type="SAM" id="MobiDB-lite"/>
    </source>
</evidence>
<name>A0A6G9Y6W6_9NOCA</name>
<feature type="domain" description="Inosine/uridine-preferring nucleoside hydrolase" evidence="4">
    <location>
        <begin position="179"/>
        <end position="445"/>
    </location>
</feature>
<dbReference type="KEGG" id="nah:F5544_04510"/>
<dbReference type="InterPro" id="IPR001910">
    <property type="entry name" value="Inosine/uridine_hydrolase_dom"/>
</dbReference>
<evidence type="ECO:0000256" key="1">
    <source>
        <dbReference type="ARBA" id="ARBA00022801"/>
    </source>
</evidence>
<reference evidence="5 6" key="1">
    <citation type="journal article" date="2019" name="ACS Chem. Biol.">
        <title>Identification and Mobilization of a Cryptic Antibiotic Biosynthesis Gene Locus from a Human-Pathogenic Nocardia Isolate.</title>
        <authorList>
            <person name="Herisse M."/>
            <person name="Ishida K."/>
            <person name="Porter J.L."/>
            <person name="Howden B."/>
            <person name="Hertweck C."/>
            <person name="Stinear T.P."/>
            <person name="Pidot S.J."/>
        </authorList>
    </citation>
    <scope>NUCLEOTIDE SEQUENCE [LARGE SCALE GENOMIC DNA]</scope>
    <source>
        <strain evidence="5 6">AUSMDU00012717</strain>
    </source>
</reference>
<dbReference type="Pfam" id="PF01156">
    <property type="entry name" value="IU_nuc_hydro"/>
    <property type="match status" value="1"/>
</dbReference>
<feature type="region of interest" description="Disordered" evidence="3">
    <location>
        <begin position="145"/>
        <end position="165"/>
    </location>
</feature>
<evidence type="ECO:0000256" key="2">
    <source>
        <dbReference type="ARBA" id="ARBA00023295"/>
    </source>
</evidence>
<proteinExistence type="predicted"/>